<dbReference type="Gene3D" id="1.25.40.20">
    <property type="entry name" value="Ankyrin repeat-containing domain"/>
    <property type="match status" value="5"/>
</dbReference>
<protein>
    <submittedName>
        <fullName evidence="6">Rapamycin-insensitive companion of mTOR</fullName>
    </submittedName>
</protein>
<feature type="domain" description="Rapamycin-insensitive companion of mTOR middle" evidence="3">
    <location>
        <begin position="3249"/>
        <end position="3471"/>
    </location>
</feature>
<dbReference type="EMBL" id="JH817888">
    <property type="protein sequence ID" value="EKC21118.1"/>
    <property type="molecule type" value="Genomic_DNA"/>
</dbReference>
<reference evidence="6" key="1">
    <citation type="journal article" date="2012" name="Nature">
        <title>The oyster genome reveals stress adaptation and complexity of shell formation.</title>
        <authorList>
            <person name="Zhang G."/>
            <person name="Fang X."/>
            <person name="Guo X."/>
            <person name="Li L."/>
            <person name="Luo R."/>
            <person name="Xu F."/>
            <person name="Yang P."/>
            <person name="Zhang L."/>
            <person name="Wang X."/>
            <person name="Qi H."/>
            <person name="Xiong Z."/>
            <person name="Que H."/>
            <person name="Xie Y."/>
            <person name="Holland P.W."/>
            <person name="Paps J."/>
            <person name="Zhu Y."/>
            <person name="Wu F."/>
            <person name="Chen Y."/>
            <person name="Wang J."/>
            <person name="Peng C."/>
            <person name="Meng J."/>
            <person name="Yang L."/>
            <person name="Liu J."/>
            <person name="Wen B."/>
            <person name="Zhang N."/>
            <person name="Huang Z."/>
            <person name="Zhu Q."/>
            <person name="Feng Y."/>
            <person name="Mount A."/>
            <person name="Hedgecock D."/>
            <person name="Xu Z."/>
            <person name="Liu Y."/>
            <person name="Domazet-Loso T."/>
            <person name="Du Y."/>
            <person name="Sun X."/>
            <person name="Zhang S."/>
            <person name="Liu B."/>
            <person name="Cheng P."/>
            <person name="Jiang X."/>
            <person name="Li J."/>
            <person name="Fan D."/>
            <person name="Wang W."/>
            <person name="Fu W."/>
            <person name="Wang T."/>
            <person name="Wang B."/>
            <person name="Zhang J."/>
            <person name="Peng Z."/>
            <person name="Li Y."/>
            <person name="Li N."/>
            <person name="Wang J."/>
            <person name="Chen M."/>
            <person name="He Y."/>
            <person name="Tan F."/>
            <person name="Song X."/>
            <person name="Zheng Q."/>
            <person name="Huang R."/>
            <person name="Yang H."/>
            <person name="Du X."/>
            <person name="Chen L."/>
            <person name="Yang M."/>
            <person name="Gaffney P.M."/>
            <person name="Wang S."/>
            <person name="Luo L."/>
            <person name="She Z."/>
            <person name="Ming Y."/>
            <person name="Huang W."/>
            <person name="Zhang S."/>
            <person name="Huang B."/>
            <person name="Zhang Y."/>
            <person name="Qu T."/>
            <person name="Ni P."/>
            <person name="Miao G."/>
            <person name="Wang J."/>
            <person name="Wang Q."/>
            <person name="Steinberg C.E."/>
            <person name="Wang H."/>
            <person name="Li N."/>
            <person name="Qian L."/>
            <person name="Zhang G."/>
            <person name="Li Y."/>
            <person name="Yang H."/>
            <person name="Liu X."/>
            <person name="Wang J."/>
            <person name="Yin Y."/>
            <person name="Wang J."/>
        </authorList>
    </citation>
    <scope>NUCLEOTIDE SEQUENCE [LARGE SCALE GENOMIC DNA]</scope>
    <source>
        <strain evidence="6">05x7-T-G4-1.051#20</strain>
    </source>
</reference>
<gene>
    <name evidence="6" type="ORF">CGI_10004570</name>
</gene>
<dbReference type="SUPFAM" id="SSF48403">
    <property type="entry name" value="Ankyrin repeat"/>
    <property type="match status" value="5"/>
</dbReference>
<feature type="compositionally biased region" description="Basic and acidic residues" evidence="2">
    <location>
        <begin position="4202"/>
        <end position="4220"/>
    </location>
</feature>
<dbReference type="PROSITE" id="PS50297">
    <property type="entry name" value="ANK_REP_REGION"/>
    <property type="match status" value="5"/>
</dbReference>
<feature type="compositionally biased region" description="Polar residues" evidence="2">
    <location>
        <begin position="3975"/>
        <end position="3990"/>
    </location>
</feature>
<dbReference type="InterPro" id="IPR016024">
    <property type="entry name" value="ARM-type_fold"/>
</dbReference>
<sequence length="4443" mass="508754">MAHYTLKYFLKSAENYLIMMDIITDKKVIDKVPGHGEDGLYSFSSRPVTPRDKTGNLLVKFQAVSRSHQTQSHHYIRVNSKDRLSHIRRNINLQFKEYFERGFIFLSKTSEILRSDERKTTIFDILPKIPVDKPTENFRYPDVEYKRVSHTYDGRRYIVMCACVVFLYERSKVSHWPSHELNQQLCENLLEGFSFIPTDIMSWKPKLIEFQATLLHINAAYGNVKDLEEAIKKLPYTPNVYDICDERNATPLHYAAENGKIDACEILINGIGRDQIFVKDMHGRSPLHCALYRRRKDVIIYLLQLNSEVRDVDNKGNSCIDLLLRQHDIDIRYIASNLQISSLDKHLQFHLSYVMLYLKQEKHCVLLLQLIPDFETFDFSLIQRDCSLLHLSSKLNFPRPTEILIQKKFPKLERDIEGNLPFHIACQYGHIQQIKLLFDDQISEKDLNKGIKVALRNKKFESCLVIDKIKTSTVLYETTVCMIMESLNKLFDVLSKNPKKQNFVETVASKLLPLLKEQECAAEQYVFEAAFYGLHKTLCLLQSLGFKFNLSDEMNRTPLHEACQRNQKECVQLLLKSDAKPNTTDWRGGTPLHYACEAGHDSIVKILIQSNQDIGLGAQDGSGKTPLMAAISRNHRRVVRLLLQSCIGKCNLKAVDNLGQTVLHYLPMIDDDLEDLLIQSYKLETVAENKNKESMPLEMENLPGKYIVWNETVEFTFNNEFVCNMQSRNEKEKKNPFYYEDIELAWNEHRANKTMHQQLCSSPHRKYKICQTCNSVMNTKYRHLCKKYKICQTCNHRIDTNGHRCANGEYVYENDENEEVFKEFRAFEFHREPDFYFNCPFQNAIKLGKLTTFKKLALHFPSLLKNDTSRKNILDFAMQQHSLKVMKALKDVVVPTADFLHHIIMTADKRKLLATQNVIETFLPSGIQVDYVPEPTNFTHTCKKKIYEKCNCDLKQFTLLEAAVIMKHFPTFHAVIEKAKDNKLGIALHLAVYFGLSTFVDIILKKMQTREISREIQAIENAYILDIACRSPHITDSVFEVLLRYQPNFLESRSIFSCDDFFEFRPGISERMYLHENKEQTPLAKLFSNQPFQETSKHRRRQSIIDKAGCLLIRAGLNLGLFETKKERDGSSTRIHGICEALLPALESGYFESALLMIQKEGHVLWHCALTNHECDVQKLFRNSFYTELEDHPNLPLEYIKYILMYSCQKHVPEVILQKLIQSGMEIEGIDTTDVSVREFEINNRLFAIAECKTILEKIARCVIEYVTKIIYLDFEHLLGWKWIKKIKNIDLLRLIRCVPGSINCFSNFNCNALSSLICKRADHSLLRDCTVMLNRSGQPDCIKFPSGTTLLHLACSTTDLDFVKLILKAPLPVNINAKTTNDLRPIDIAVVYGSWDIYKFLVDKGATFTANTIIACCSDDRYECINSWTKRIRSLCSCEKPSSKTKKRILIDLYERKKIDWNYFSKERGSPLHNAIDNHFDDIVIYLADTDPSLLVSALDFNVAFHRVIERNQWKVLLQEKENHGRNTFHFVAIYGWETIARQLVQLNPHVESKSNVPLNETDLAGASPLWYALAFKRWKLAKLYLLAGASAFLQRAVPGCFIKKPKSPDINDILFKECEEFNVLTSARGIKMSRRRKIRSFKDVDNCTTGEIITSSKNVSGTKCQQKLMPQSINRDKKRVEYLLKKAYMSQMNGYSLIHYASRFGDLKLLEEILSISDEKQNYGDILSQAGHRLAIIGNQPAICDVYQKYGVNHADDDIFHSIVWQALRNEDIQSNVYRFLFSMLGFVYDNSIKSSETSLQRVECVPYYRGFNYKHEKQRFIEYLEKLCKALSAQGEDQNLIAQLKSKIQYIYKKVNMYSMERKNFETLEIYSQSFDTSSAENTLTTFLKSIDGKSKTDEKDILLLLSMNQTWIIKSILAVSKTNKFVARLLSRQLLWNLNMLDCIIIALPEDHGRTEKVSFFQQDICESIEILFNLLKLCPQEMTIRLASKKCLWVFLMHVATLVIPKERELKVSWQISLTQAVRSGHITFVKSILDNISIPKLPEIVQASFAALLCCGAFYGQTEIVKYLFRKSVPIKFDKENPMFVDLLGGIYVKHNDVLEYAIRSKQPETVDAVIKFCKYDKEFMKSTKPADYFELAANQGSWQIMKNFLDLFGTNELPSKSSWEKFFIKAAERGQEEFCAKMLAEGKTIDVLNVDKSNKNVLHYCGMYNMKNVTQLVLEKSSIGVDLSDSDGMRPMDYAVDLGNISVLDLLMKAKPLHLKQTVKSIEANGWFRFHMTKVNSEEAEINEIRVSIDKGSTFVRQDRSFCQRPKEIHLKEDLQERVIPYFENFIEREFGLQIKVKIDWNAIELRKRTYNTEVILKSLNGDLYGNMLGGLEDVLNECRDLKDDIESMFDKETMILKASSKKVILKSTISLQHTGVTFQEDVATVHICCNETDSKEWVVERSNTLNKLADVEDKQLMLEWAEEIKKTGFVIKKKALLYSISKKGVDPGELADQLLEEFQFQSLKKSLQILEISVNEPVTFDKDGQTMEVALDVNDYNKETENGDRTNITNPDGYNVTLQGEEESLKVVNVERREERLVLTLQMKDKKQLTNKHYIIVHHKYIRPENSKTLLFGGPSMKILKPRYSLDVCEEIKLKRYEKLKIHLEHGKMNADNKYQPVRNRNEAIYEQDFITMKVKFTIYYQKKHFPSSDPTTPFTLYKVNSRPFSQLYSLDITDSERYFGLRAQCLCCKRYLDVVTPFGRIRAEPSENLKEILAVIVSQSSVSKSKKLAYLNALVKLVLKYGNDKYSGLSKRDILCCLRLGLFHEAKEVRAAVLRVLRYFLQESETVDLLYSLHIDYLIVRSIDISLDNEVERIHAIKLVRRILQIAPKKLSDLLLYPLVAISNDGTGERDRMVRIALETICETAFVNPELLARCGGISAILRAALDCHQYPRINESLVATILHLLNHPRTRHFIKFNTDLEQLLAPFTDCHYRFSAESLEQSSGEEKEHRFAASKMAVISIMRTWSGIIRFCRPDASGLQSLVGILYLPYKEIRHGILEILFDLFRLKIPELTEDFNTALLSVDPSDIQENWSLTDGFVAEEGKCILPHMAKIRPNLIENHLALLLSAWIGAGILEALIEVIISSDRQLFVRATIILGDLLHLASTMLPAECTHHNHCLPSLLALASSPDLTSAQTYQAREAIYNLERLHSMKKRGPVPCSLYLDQLIQRNGGRPVGQTKFYLRKKYDLLINKSPTEDMIGQAIRDSQVIGTKDIVHWEWDLIPAILKWPEEKVRRLDDQIILKFFKRLVHFYKPTNHRFSRLEFGHRLGQKMVHSGCLLVDFLLSTEQDEVQKLALDLINDIGGCMSEIAQQRLVPESVLSPGNVINTCSQFYFLFVGRFSGTIIGDKYLEKTGVYQYLLDIVSIAPQDSFVKLTVSSLNYSRDGNTRPVLAKALCSATESARLYCTKFLRTLLRARVAGFSSWGMELLVNQLYDQSNQVAQAALHVLEEACDIQPCLNSVIKLRPQCLHLGERGVLLLCRFMSTAKGFKMLSDANFILNEVQKWEKTYNVRYVHIVEDLLNEALTTYEKTYEGSFTRRSSRKRPNKDAYVPVHLYGQLTQHKEGFSLLQQQECISEFFQCIKCLELHSDEDVLKMKTALWAVGHIGTSTWGVTWLEEERLLPEIIKLAEESGVFSIRGTAFYVLGLLTSTREGAEYLTQLGWESCWHTREDRWPVVEDRSELLIELQDSEGGRGGDLDVRGPNSPSLMSSSLFFIEEEKMAGEQGCETEFKHSCDQNSNIEASLFIPKRSKTLPNELSYNRRYKSLPSRTSSLRSYSLGHHDRDKVQASRDDQRLMARRVNSPIGQNEDVVSNRLQAKKAGNKESRKTIPVICLSDMDSGTFEGSSSDNADGKPDFCDNFCAMDDEGDGITFSVKDDDKSDSSETKTLTNQSLKKSPNLRDGRCSSSDSSRTSNKSRADSFNTDSTTSGVSSCESGPHTCLSSDFMSLSPIASTSSIDTLEIIQRGSSDMRDLIHPSSFRRKSLNLKRVPSLRNKQASPAYGILPSAQLLDGMSTETAIMYTTSRDALGYATWRSIKRQRRISSDVESDMGLNSLYGEEEGSELTRKNSLDSKMSVETFSFRSSSGIPRNASSVSLSDQERAGTPFGVAPKAILLQRRPHTGEAEFLGLTLPVDINMMFEVHAGEDVRSETRAEKEEASQDQKRAPRSRKSSRNLLASENFEHDASACLICSQLKRQDLSQSEIEEALQEDGDFESVTMDKDPGSLNAAIKQQKGARPRFSSINEPSSATPGSVTSCTSSDSLTVKMSFDNVHGKGLIRKELRKLVINLSSSVGIKGSEQGLLMLKQKFPAVFNDICFYSEVCHLLSMCSFRLNARRFVQELFEDFKLKKLIAEPYSLINMVEGGEKNVIPITKQDNLDSLYEYNQF</sequence>
<dbReference type="SUPFAM" id="SSF48371">
    <property type="entry name" value="ARM repeat"/>
    <property type="match status" value="2"/>
</dbReference>
<dbReference type="Pfam" id="PF14668">
    <property type="entry name" value="RICTOR_V"/>
    <property type="match status" value="1"/>
</dbReference>
<dbReference type="PROSITE" id="PS50088">
    <property type="entry name" value="ANK_REPEAT"/>
    <property type="match status" value="6"/>
</dbReference>
<evidence type="ECO:0000259" key="4">
    <source>
        <dbReference type="SMART" id="SM01308"/>
    </source>
</evidence>
<dbReference type="InterPro" id="IPR029452">
    <property type="entry name" value="RICTOR_V"/>
</dbReference>
<accession>K1PHU1</accession>
<dbReference type="GO" id="GO:0051897">
    <property type="term" value="P:positive regulation of phosphatidylinositol 3-kinase/protein kinase B signal transduction"/>
    <property type="evidence" value="ECO:0007669"/>
    <property type="project" value="TreeGrafter"/>
</dbReference>
<evidence type="ECO:0000256" key="1">
    <source>
        <dbReference type="ARBA" id="ARBA00008878"/>
    </source>
</evidence>
<comment type="similarity">
    <text evidence="1">Belongs to the RICTOR family.</text>
</comment>
<feature type="compositionally biased region" description="Polar residues" evidence="2">
    <location>
        <begin position="4297"/>
        <end position="4311"/>
    </location>
</feature>
<dbReference type="InterPro" id="IPR029451">
    <property type="entry name" value="RICTOR_M"/>
</dbReference>
<dbReference type="Pfam" id="PF14663">
    <property type="entry name" value="RasGEF_N_2"/>
    <property type="match status" value="1"/>
</dbReference>
<dbReference type="InterPro" id="IPR036770">
    <property type="entry name" value="Ankyrin_rpt-contain_sf"/>
</dbReference>
<feature type="region of interest" description="Disordered" evidence="2">
    <location>
        <begin position="3826"/>
        <end position="3847"/>
    </location>
</feature>
<evidence type="ECO:0000313" key="6">
    <source>
        <dbReference type="EMBL" id="EKC21118.1"/>
    </source>
</evidence>
<feature type="compositionally biased region" description="Polar residues" evidence="2">
    <location>
        <begin position="3941"/>
        <end position="3951"/>
    </location>
</feature>
<dbReference type="Pfam" id="PF12796">
    <property type="entry name" value="Ank_2"/>
    <property type="match status" value="3"/>
</dbReference>
<dbReference type="SMART" id="SM01307">
    <property type="entry name" value="RICTOR_M"/>
    <property type="match status" value="1"/>
</dbReference>
<dbReference type="InterPro" id="IPR028267">
    <property type="entry name" value="Pianissimo_N"/>
</dbReference>
<dbReference type="GO" id="GO:0031932">
    <property type="term" value="C:TORC2 complex"/>
    <property type="evidence" value="ECO:0007669"/>
    <property type="project" value="InterPro"/>
</dbReference>
<feature type="region of interest" description="Disordered" evidence="2">
    <location>
        <begin position="4288"/>
        <end position="4311"/>
    </location>
</feature>
<feature type="region of interest" description="Disordered" evidence="2">
    <location>
        <begin position="4202"/>
        <end position="4229"/>
    </location>
</feature>
<feature type="compositionally biased region" description="Basic and acidic residues" evidence="2">
    <location>
        <begin position="3930"/>
        <end position="3940"/>
    </location>
</feature>
<evidence type="ECO:0000259" key="3">
    <source>
        <dbReference type="SMART" id="SM01307"/>
    </source>
</evidence>
<dbReference type="InterPro" id="IPR028268">
    <property type="entry name" value="Pianissimo_fam"/>
</dbReference>
<evidence type="ECO:0000259" key="5">
    <source>
        <dbReference type="SMART" id="SM01310"/>
    </source>
</evidence>
<feature type="domain" description="Rapamycin-insensitive companion of mTOR N-terminal" evidence="4">
    <location>
        <begin position="2781"/>
        <end position="3163"/>
    </location>
</feature>
<feature type="domain" description="Rapamycin-insensitive companion of mTOR" evidence="5">
    <location>
        <begin position="3648"/>
        <end position="3720"/>
    </location>
</feature>
<feature type="compositionally biased region" description="Basic and acidic residues" evidence="2">
    <location>
        <begin position="3835"/>
        <end position="3847"/>
    </location>
</feature>
<evidence type="ECO:0000256" key="2">
    <source>
        <dbReference type="SAM" id="MobiDB-lite"/>
    </source>
</evidence>
<dbReference type="Pfam" id="PF14666">
    <property type="entry name" value="RICTOR_M"/>
    <property type="match status" value="1"/>
</dbReference>
<dbReference type="InterPro" id="IPR002110">
    <property type="entry name" value="Ankyrin_rpt"/>
</dbReference>
<dbReference type="GO" id="GO:0043539">
    <property type="term" value="F:protein serine/threonine kinase activator activity"/>
    <property type="evidence" value="ECO:0007669"/>
    <property type="project" value="TreeGrafter"/>
</dbReference>
<dbReference type="SMART" id="SM01308">
    <property type="entry name" value="RICTOR_N"/>
    <property type="match status" value="1"/>
</dbReference>
<dbReference type="SMART" id="SM00248">
    <property type="entry name" value="ANK"/>
    <property type="match status" value="21"/>
</dbReference>
<name>K1PHU1_MAGGI</name>
<dbReference type="Gene3D" id="1.25.10.10">
    <property type="entry name" value="Leucine-rich Repeat Variant"/>
    <property type="match status" value="1"/>
</dbReference>
<dbReference type="InParanoid" id="K1PHU1"/>
<dbReference type="GO" id="GO:0038203">
    <property type="term" value="P:TORC2 signaling"/>
    <property type="evidence" value="ECO:0007669"/>
    <property type="project" value="TreeGrafter"/>
</dbReference>
<dbReference type="InterPro" id="IPR029453">
    <property type="entry name" value="Rictor_IV"/>
</dbReference>
<proteinExistence type="inferred from homology"/>
<dbReference type="PANTHER" id="PTHR13298">
    <property type="entry name" value="CYTOSOLIC REGULATOR PIANISSIMO"/>
    <property type="match status" value="1"/>
</dbReference>
<feature type="region of interest" description="Disordered" evidence="2">
    <location>
        <begin position="3928"/>
        <end position="3990"/>
    </location>
</feature>
<dbReference type="InterPro" id="IPR011989">
    <property type="entry name" value="ARM-like"/>
</dbReference>
<dbReference type="Pfam" id="PF14664">
    <property type="entry name" value="RICTOR_N"/>
    <property type="match status" value="1"/>
</dbReference>
<organism evidence="6">
    <name type="scientific">Magallana gigas</name>
    <name type="common">Pacific oyster</name>
    <name type="synonym">Crassostrea gigas</name>
    <dbReference type="NCBI Taxonomy" id="29159"/>
    <lineage>
        <taxon>Eukaryota</taxon>
        <taxon>Metazoa</taxon>
        <taxon>Spiralia</taxon>
        <taxon>Lophotrochozoa</taxon>
        <taxon>Mollusca</taxon>
        <taxon>Bivalvia</taxon>
        <taxon>Autobranchia</taxon>
        <taxon>Pteriomorphia</taxon>
        <taxon>Ostreida</taxon>
        <taxon>Ostreoidea</taxon>
        <taxon>Ostreidae</taxon>
        <taxon>Magallana</taxon>
    </lineage>
</organism>
<dbReference type="HOGENOM" id="CLU_223683_0_0_1"/>
<dbReference type="Pfam" id="PF00023">
    <property type="entry name" value="Ank"/>
    <property type="match status" value="1"/>
</dbReference>
<dbReference type="SMART" id="SM01303">
    <property type="entry name" value="RasGEF_N_2"/>
    <property type="match status" value="1"/>
</dbReference>
<dbReference type="SMART" id="SM01310">
    <property type="entry name" value="RICTOR_V"/>
    <property type="match status" value="1"/>
</dbReference>
<dbReference type="PANTHER" id="PTHR13298:SF11">
    <property type="entry name" value="RAPAMYCIN-INSENSITIVE COMPANION OF MTOR"/>
    <property type="match status" value="1"/>
</dbReference>
<feature type="compositionally biased region" description="Low complexity" evidence="2">
    <location>
        <begin position="3960"/>
        <end position="3971"/>
    </location>
</feature>